<reference evidence="2 3" key="1">
    <citation type="submission" date="2020-02" db="EMBL/GenBank/DDBJ databases">
        <title>Genomic and physiological characterization of two novel Nitrospinaceae genera.</title>
        <authorList>
            <person name="Mueller A.J."/>
            <person name="Jung M.-Y."/>
            <person name="Strachan C.R."/>
            <person name="Herbold C.W."/>
            <person name="Kirkegaard R.H."/>
            <person name="Daims H."/>
        </authorList>
    </citation>
    <scope>NUCLEOTIDE SEQUENCE [LARGE SCALE GENOMIC DNA]</scope>
    <source>
        <strain evidence="2">EB</strain>
    </source>
</reference>
<dbReference type="PROSITE" id="PS51154">
    <property type="entry name" value="MACRO"/>
    <property type="match status" value="1"/>
</dbReference>
<dbReference type="KEGG" id="nli:G3M70_09660"/>
<dbReference type="Gene3D" id="3.40.220.10">
    <property type="entry name" value="Leucine Aminopeptidase, subunit E, domain 1"/>
    <property type="match status" value="1"/>
</dbReference>
<dbReference type="SMART" id="SM00506">
    <property type="entry name" value="A1pp"/>
    <property type="match status" value="1"/>
</dbReference>
<dbReference type="Pfam" id="PF01661">
    <property type="entry name" value="Macro"/>
    <property type="match status" value="1"/>
</dbReference>
<proteinExistence type="predicted"/>
<accession>A0A7T0G0N4</accession>
<organism evidence="2 3">
    <name type="scientific">Candidatus Nitronauta litoralis</name>
    <dbReference type="NCBI Taxonomy" id="2705533"/>
    <lineage>
        <taxon>Bacteria</taxon>
        <taxon>Pseudomonadati</taxon>
        <taxon>Nitrospinota/Tectimicrobiota group</taxon>
        <taxon>Nitrospinota</taxon>
        <taxon>Nitrospinia</taxon>
        <taxon>Nitrospinales</taxon>
        <taxon>Nitrospinaceae</taxon>
        <taxon>Candidatus Nitronauta</taxon>
    </lineage>
</organism>
<dbReference type="EMBL" id="CP048685">
    <property type="protein sequence ID" value="QPJ62118.1"/>
    <property type="molecule type" value="Genomic_DNA"/>
</dbReference>
<name>A0A7T0G0N4_9BACT</name>
<dbReference type="PANTHER" id="PTHR11106:SF111">
    <property type="entry name" value="MACRO DOMAIN-CONTAINING PROTEIN"/>
    <property type="match status" value="1"/>
</dbReference>
<dbReference type="AlphaFoldDB" id="A0A7T0G0N4"/>
<evidence type="ECO:0000313" key="2">
    <source>
        <dbReference type="EMBL" id="QPJ62118.1"/>
    </source>
</evidence>
<dbReference type="SUPFAM" id="SSF52949">
    <property type="entry name" value="Macro domain-like"/>
    <property type="match status" value="1"/>
</dbReference>
<dbReference type="InterPro" id="IPR043472">
    <property type="entry name" value="Macro_dom-like"/>
</dbReference>
<evidence type="ECO:0000259" key="1">
    <source>
        <dbReference type="PROSITE" id="PS51154"/>
    </source>
</evidence>
<feature type="domain" description="Macro" evidence="1">
    <location>
        <begin position="1"/>
        <end position="174"/>
    </location>
</feature>
<dbReference type="PANTHER" id="PTHR11106">
    <property type="entry name" value="GANGLIOSIDE INDUCED DIFFERENTIATION ASSOCIATED PROTEIN 2-RELATED"/>
    <property type="match status" value="1"/>
</dbReference>
<evidence type="ECO:0000313" key="3">
    <source>
        <dbReference type="Proteomes" id="UP000594688"/>
    </source>
</evidence>
<gene>
    <name evidence="2" type="ORF">G3M70_09660</name>
</gene>
<protein>
    <submittedName>
        <fullName evidence="2">Macro domain-containing protein</fullName>
    </submittedName>
</protein>
<dbReference type="Proteomes" id="UP000594688">
    <property type="component" value="Chromosome"/>
</dbReference>
<dbReference type="InterPro" id="IPR002589">
    <property type="entry name" value="Macro_dom"/>
</dbReference>
<sequence>MKLHINKSWVELTQGDITESSVEAIVNAANSDLALGAGVAGAIRIKGGPSIQEECDILRHCPVGQAVVTGAGQLNTKYVIHAVGPRRGEDDAEDKLQGATLHSLKRADEYNIQSIAFPAISTGVFGFPVKACARIMLETVIRYLKGNTGITLVRFCLFETRTFEVFSAELKKAQV</sequence>